<sequence length="384" mass="40291">MQSSVVVATAPVQANGTYSFASLAPGTYNFVLHNNASGQATAALPAGVVNTAEGSTASGDGTINGIVIGTSSCEALTNLNYGINRRPVANNYNTSGWSLPPGNSLENVPSSAFSGSDAEDGTYANNLNGRTVTLNPAVGGTLFYFDGSLFVPITSTTVISNFNNDNVFINPTASVGPTTVSFSFLVRDNAGFDNAVPAQVNMTFSVLLPATGLTLSGSYANGKVKLRRQTLTEQQTRSFAVEMSYDGVLFQQAGLVAEAGNSNTLRKYQFDTNKPAGQKWYFRIRLTDADGSVSYSNIISLTASATASAKVGMLPNPARQSVWVSGLAKAKEISVLAMNGMQLKRIAVTAENMQVDVSALATGVYILQVAFADGSTEVVKLYKQ</sequence>
<gene>
    <name evidence="2" type="ORF">GLV81_14090</name>
</gene>
<evidence type="ECO:0000313" key="3">
    <source>
        <dbReference type="Proteomes" id="UP000426027"/>
    </source>
</evidence>
<dbReference type="NCBIfam" id="TIGR04183">
    <property type="entry name" value="Por_Secre_tail"/>
    <property type="match status" value="1"/>
</dbReference>
<dbReference type="RefSeq" id="WP_157479436.1">
    <property type="nucleotide sequence ID" value="NZ_CP046566.1"/>
</dbReference>
<reference evidence="2 3" key="1">
    <citation type="submission" date="2019-11" db="EMBL/GenBank/DDBJ databases">
        <authorList>
            <person name="Im W.T."/>
        </authorList>
    </citation>
    <scope>NUCLEOTIDE SEQUENCE [LARGE SCALE GENOMIC DNA]</scope>
    <source>
        <strain evidence="2 3">SB-02</strain>
    </source>
</reference>
<organism evidence="2 3">
    <name type="scientific">Phnomibacter ginsenosidimutans</name>
    <dbReference type="NCBI Taxonomy" id="2676868"/>
    <lineage>
        <taxon>Bacteria</taxon>
        <taxon>Pseudomonadati</taxon>
        <taxon>Bacteroidota</taxon>
        <taxon>Chitinophagia</taxon>
        <taxon>Chitinophagales</taxon>
        <taxon>Chitinophagaceae</taxon>
        <taxon>Phnomibacter</taxon>
    </lineage>
</organism>
<feature type="domain" description="Secretion system C-terminal sorting" evidence="1">
    <location>
        <begin position="315"/>
        <end position="376"/>
    </location>
</feature>
<keyword evidence="3" id="KW-1185">Reference proteome</keyword>
<name>A0A6I6GBJ9_9BACT</name>
<evidence type="ECO:0000259" key="1">
    <source>
        <dbReference type="Pfam" id="PF18962"/>
    </source>
</evidence>
<dbReference type="Proteomes" id="UP000426027">
    <property type="component" value="Chromosome"/>
</dbReference>
<dbReference type="EMBL" id="CP046566">
    <property type="protein sequence ID" value="QGW29083.1"/>
    <property type="molecule type" value="Genomic_DNA"/>
</dbReference>
<dbReference type="AlphaFoldDB" id="A0A6I6GBJ9"/>
<evidence type="ECO:0000313" key="2">
    <source>
        <dbReference type="EMBL" id="QGW29083.1"/>
    </source>
</evidence>
<protein>
    <submittedName>
        <fullName evidence="2">T9SS type A sorting domain-containing protein</fullName>
    </submittedName>
</protein>
<accession>A0A6I6GBJ9</accession>
<dbReference type="KEGG" id="fls:GLV81_14090"/>
<dbReference type="Pfam" id="PF18962">
    <property type="entry name" value="Por_Secre_tail"/>
    <property type="match status" value="1"/>
</dbReference>
<dbReference type="InterPro" id="IPR026444">
    <property type="entry name" value="Secre_tail"/>
</dbReference>
<proteinExistence type="predicted"/>